<dbReference type="InterPro" id="IPR029000">
    <property type="entry name" value="Cyclophilin-like_dom_sf"/>
</dbReference>
<sequence>MLGLGPTDLSFSSAPSRFSGSTASIGQVVEGLDVVKAIKKVGSGSGSTSKPVVVTDCGQLSRRRFSQSSMVISSQFASEIVPVPVVEGLFYPRAIVNGLICNMTIPSWENLLSIYNLTGIKEASTVTDLQQLEVLIGSYLLVVGALIGLLKPGRMSMFGTLLVIWGLVKEGILKKPASTDPTNAVFVYDSRSSGERNGSSLNRENGVVGEHYKRRAATGLFYLIYQI</sequence>
<name>A0AAD1Z0H7_9LAMI</name>
<protein>
    <submittedName>
        <fullName evidence="1">Uncharacterized protein</fullName>
    </submittedName>
</protein>
<dbReference type="EMBL" id="OU503039">
    <property type="protein sequence ID" value="CAI9759201.1"/>
    <property type="molecule type" value="Genomic_DNA"/>
</dbReference>
<evidence type="ECO:0000313" key="2">
    <source>
        <dbReference type="Proteomes" id="UP000834106"/>
    </source>
</evidence>
<organism evidence="1 2">
    <name type="scientific">Fraxinus pennsylvanica</name>
    <dbReference type="NCBI Taxonomy" id="56036"/>
    <lineage>
        <taxon>Eukaryota</taxon>
        <taxon>Viridiplantae</taxon>
        <taxon>Streptophyta</taxon>
        <taxon>Embryophyta</taxon>
        <taxon>Tracheophyta</taxon>
        <taxon>Spermatophyta</taxon>
        <taxon>Magnoliopsida</taxon>
        <taxon>eudicotyledons</taxon>
        <taxon>Gunneridae</taxon>
        <taxon>Pentapetalae</taxon>
        <taxon>asterids</taxon>
        <taxon>lamiids</taxon>
        <taxon>Lamiales</taxon>
        <taxon>Oleaceae</taxon>
        <taxon>Oleeae</taxon>
        <taxon>Fraxinus</taxon>
    </lineage>
</organism>
<dbReference type="PANTHER" id="PTHR35288:SF1">
    <property type="entry name" value="TAIL FIBER"/>
    <property type="match status" value="1"/>
</dbReference>
<reference evidence="1" key="1">
    <citation type="submission" date="2023-05" db="EMBL/GenBank/DDBJ databases">
        <authorList>
            <person name="Huff M."/>
        </authorList>
    </citation>
    <scope>NUCLEOTIDE SEQUENCE</scope>
</reference>
<dbReference type="PANTHER" id="PTHR35288">
    <property type="entry name" value="TAIL FIBER"/>
    <property type="match status" value="1"/>
</dbReference>
<gene>
    <name evidence="1" type="ORF">FPE_LOCUS6631</name>
</gene>
<keyword evidence="2" id="KW-1185">Reference proteome</keyword>
<evidence type="ECO:0000313" key="1">
    <source>
        <dbReference type="EMBL" id="CAI9759201.1"/>
    </source>
</evidence>
<accession>A0AAD1Z0H7</accession>
<dbReference type="AlphaFoldDB" id="A0AAD1Z0H7"/>
<dbReference type="SUPFAM" id="SSF50891">
    <property type="entry name" value="Cyclophilin-like"/>
    <property type="match status" value="1"/>
</dbReference>
<dbReference type="Gene3D" id="2.40.100.10">
    <property type="entry name" value="Cyclophilin-like"/>
    <property type="match status" value="1"/>
</dbReference>
<dbReference type="Proteomes" id="UP000834106">
    <property type="component" value="Chromosome 4"/>
</dbReference>
<proteinExistence type="predicted"/>